<evidence type="ECO:0000313" key="2">
    <source>
        <dbReference type="Proteomes" id="UP000597656"/>
    </source>
</evidence>
<dbReference type="Proteomes" id="UP000597656">
    <property type="component" value="Unassembled WGS sequence"/>
</dbReference>
<dbReference type="InterPro" id="IPR009351">
    <property type="entry name" value="AlkZ-like"/>
</dbReference>
<gene>
    <name evidence="1" type="ORF">GCM10011609_60530</name>
</gene>
<dbReference type="PANTHER" id="PTHR38479:SF2">
    <property type="entry name" value="WINGED HELIX DNA-BINDING DOMAIN-CONTAINING PROTEIN"/>
    <property type="match status" value="1"/>
</dbReference>
<dbReference type="PANTHER" id="PTHR38479">
    <property type="entry name" value="LMO0824 PROTEIN"/>
    <property type="match status" value="1"/>
</dbReference>
<dbReference type="Pfam" id="PF06224">
    <property type="entry name" value="AlkZ-like"/>
    <property type="match status" value="1"/>
</dbReference>
<sequence>MRVDLTRQQVLLHRIHQHELDRRISDAAELAVFSLGVQDNTSGSALLSLAARLAEPKVDDFVVTWSVRGAPHLHRAGELKAFSRALWPWSDADARARAARPKVDDLLDALRHIATAMRSIVTKPMTKGEVSKALTPLAPKQTIEPCRGCETEHVSDPIFRLGALPAGLRIIPEEKTVTFERIHGWPGVPRKTAGFDELVHRYLTLHGPAGPSEVASYFGSSTREVKKRWPKDGLTEVTVDGQKAWLPEDLEIADAEPPAVRLLPPTDPYLQARDRDLLLPDKAAQKDIFRILGRRGAILVDGEIAGSWQGRVVSGKRFEVTATPYRPLPDLLPETQLLAQAKGLDDASVKSN</sequence>
<evidence type="ECO:0000313" key="1">
    <source>
        <dbReference type="EMBL" id="GGN12188.1"/>
    </source>
</evidence>
<name>A0ABQ2IKW8_9PSEU</name>
<keyword evidence="2" id="KW-1185">Reference proteome</keyword>
<accession>A0ABQ2IKW8</accession>
<evidence type="ECO:0008006" key="3">
    <source>
        <dbReference type="Google" id="ProtNLM"/>
    </source>
</evidence>
<proteinExistence type="predicted"/>
<organism evidence="1 2">
    <name type="scientific">Lentzea pudingi</name>
    <dbReference type="NCBI Taxonomy" id="1789439"/>
    <lineage>
        <taxon>Bacteria</taxon>
        <taxon>Bacillati</taxon>
        <taxon>Actinomycetota</taxon>
        <taxon>Actinomycetes</taxon>
        <taxon>Pseudonocardiales</taxon>
        <taxon>Pseudonocardiaceae</taxon>
        <taxon>Lentzea</taxon>
    </lineage>
</organism>
<dbReference type="EMBL" id="BMNC01000010">
    <property type="protein sequence ID" value="GGN12188.1"/>
    <property type="molecule type" value="Genomic_DNA"/>
</dbReference>
<reference evidence="2" key="1">
    <citation type="journal article" date="2019" name="Int. J. Syst. Evol. Microbiol.">
        <title>The Global Catalogue of Microorganisms (GCM) 10K type strain sequencing project: providing services to taxonomists for standard genome sequencing and annotation.</title>
        <authorList>
            <consortium name="The Broad Institute Genomics Platform"/>
            <consortium name="The Broad Institute Genome Sequencing Center for Infectious Disease"/>
            <person name="Wu L."/>
            <person name="Ma J."/>
        </authorList>
    </citation>
    <scope>NUCLEOTIDE SEQUENCE [LARGE SCALE GENOMIC DNA]</scope>
    <source>
        <strain evidence="2">CGMCC 4.7319</strain>
    </source>
</reference>
<comment type="caution">
    <text evidence="1">The sequence shown here is derived from an EMBL/GenBank/DDBJ whole genome shotgun (WGS) entry which is preliminary data.</text>
</comment>
<protein>
    <recommendedName>
        <fullName evidence="3">Winged helix DNA-binding domain-containing protein</fullName>
    </recommendedName>
</protein>